<dbReference type="AlphaFoldDB" id="A0A0D0FTA9"/>
<dbReference type="PANTHER" id="PTHR46558">
    <property type="entry name" value="TRACRIPTIONAL REGULATORY PROTEIN-RELATED-RELATED"/>
    <property type="match status" value="1"/>
</dbReference>
<protein>
    <submittedName>
        <fullName evidence="3">XRE family transcriptional regulator</fullName>
    </submittedName>
</protein>
<dbReference type="CDD" id="cd00093">
    <property type="entry name" value="HTH_XRE"/>
    <property type="match status" value="1"/>
</dbReference>
<organism evidence="3 4">
    <name type="scientific">Pedobacter lusitanus</name>
    <dbReference type="NCBI Taxonomy" id="1503925"/>
    <lineage>
        <taxon>Bacteria</taxon>
        <taxon>Pseudomonadati</taxon>
        <taxon>Bacteroidota</taxon>
        <taxon>Sphingobacteriia</taxon>
        <taxon>Sphingobacteriales</taxon>
        <taxon>Sphingobacteriaceae</taxon>
        <taxon>Pedobacter</taxon>
    </lineage>
</organism>
<dbReference type="NCBIfam" id="NF041951">
    <property type="entry name" value="phage_RstR"/>
    <property type="match status" value="1"/>
</dbReference>
<dbReference type="PROSITE" id="PS50943">
    <property type="entry name" value="HTH_CROC1"/>
    <property type="match status" value="1"/>
</dbReference>
<dbReference type="InterPro" id="IPR049639">
    <property type="entry name" value="RstR"/>
</dbReference>
<evidence type="ECO:0000259" key="2">
    <source>
        <dbReference type="PROSITE" id="PS50943"/>
    </source>
</evidence>
<comment type="caution">
    <text evidence="3">The sequence shown here is derived from an EMBL/GenBank/DDBJ whole genome shotgun (WGS) entry which is preliminary data.</text>
</comment>
<dbReference type="EMBL" id="JXRA01000088">
    <property type="protein sequence ID" value="KIO75689.1"/>
    <property type="molecule type" value="Genomic_DNA"/>
</dbReference>
<dbReference type="Pfam" id="PF01381">
    <property type="entry name" value="HTH_3"/>
    <property type="match status" value="1"/>
</dbReference>
<dbReference type="OrthoDB" id="881869at2"/>
<dbReference type="Proteomes" id="UP000032049">
    <property type="component" value="Unassembled WGS sequence"/>
</dbReference>
<gene>
    <name evidence="3" type="ORF">TH53_19235</name>
</gene>
<evidence type="ECO:0000313" key="4">
    <source>
        <dbReference type="Proteomes" id="UP000032049"/>
    </source>
</evidence>
<dbReference type="RefSeq" id="WP_041884427.1">
    <property type="nucleotide sequence ID" value="NZ_CP157278.1"/>
</dbReference>
<sequence length="111" mass="12439">MNTGKIISNLRDRKNWSQSDLAAKSGISRVMIGKYEREEAIPSIEVAKKIAQAFEVTLDYIGGEGTSAAFDKKTVKRIQEIEDLPENDRTHLLVIIDAFLRDANARKAYGQ</sequence>
<dbReference type="InterPro" id="IPR001387">
    <property type="entry name" value="Cro/C1-type_HTH"/>
</dbReference>
<keyword evidence="4" id="KW-1185">Reference proteome</keyword>
<accession>A0A0D0FTA9</accession>
<dbReference type="SMART" id="SM00530">
    <property type="entry name" value="HTH_XRE"/>
    <property type="match status" value="1"/>
</dbReference>
<dbReference type="STRING" id="1503925.TH53_19235"/>
<evidence type="ECO:0000313" key="3">
    <source>
        <dbReference type="EMBL" id="KIO75689.1"/>
    </source>
</evidence>
<dbReference type="SUPFAM" id="SSF47413">
    <property type="entry name" value="lambda repressor-like DNA-binding domains"/>
    <property type="match status" value="1"/>
</dbReference>
<feature type="domain" description="HTH cro/C1-type" evidence="2">
    <location>
        <begin position="7"/>
        <end position="61"/>
    </location>
</feature>
<name>A0A0D0FTA9_9SPHI</name>
<evidence type="ECO:0000256" key="1">
    <source>
        <dbReference type="ARBA" id="ARBA00023125"/>
    </source>
</evidence>
<dbReference type="PANTHER" id="PTHR46558:SF11">
    <property type="entry name" value="HTH-TYPE TRANSCRIPTIONAL REGULATOR XRE"/>
    <property type="match status" value="1"/>
</dbReference>
<keyword evidence="1" id="KW-0238">DNA-binding</keyword>
<dbReference type="InterPro" id="IPR010982">
    <property type="entry name" value="Lambda_DNA-bd_dom_sf"/>
</dbReference>
<dbReference type="GO" id="GO:0003677">
    <property type="term" value="F:DNA binding"/>
    <property type="evidence" value="ECO:0007669"/>
    <property type="project" value="UniProtKB-KW"/>
</dbReference>
<dbReference type="Gene3D" id="1.10.260.40">
    <property type="entry name" value="lambda repressor-like DNA-binding domains"/>
    <property type="match status" value="1"/>
</dbReference>
<reference evidence="3 4" key="1">
    <citation type="submission" date="2015-01" db="EMBL/GenBank/DDBJ databases">
        <title>Draft genome sequence of Pedobacter sp. NL19 isolated from sludge of an effluent treatment pond in an abandoned uranium mine.</title>
        <authorList>
            <person name="Santos T."/>
            <person name="Caetano T."/>
            <person name="Covas C."/>
            <person name="Cruz A."/>
            <person name="Mendo S."/>
        </authorList>
    </citation>
    <scope>NUCLEOTIDE SEQUENCE [LARGE SCALE GENOMIC DNA]</scope>
    <source>
        <strain evidence="3 4">NL19</strain>
    </source>
</reference>
<proteinExistence type="predicted"/>